<sequence length="100" mass="10895">MHHSTDFARGTQIYFKNQQPAPGAAHPTHLPLSTVLKLVIDSFTGATERHIEVGDGLEIYVVLAKGASPQALEGIRGLQESTATSDGERVFVIQRELKKD</sequence>
<dbReference type="Proteomes" id="UP001556367">
    <property type="component" value="Unassembled WGS sequence"/>
</dbReference>
<evidence type="ECO:0000313" key="1">
    <source>
        <dbReference type="EMBL" id="KAL0960455.1"/>
    </source>
</evidence>
<organism evidence="1 2">
    <name type="scientific">Hohenbuehelia grisea</name>
    <dbReference type="NCBI Taxonomy" id="104357"/>
    <lineage>
        <taxon>Eukaryota</taxon>
        <taxon>Fungi</taxon>
        <taxon>Dikarya</taxon>
        <taxon>Basidiomycota</taxon>
        <taxon>Agaricomycotina</taxon>
        <taxon>Agaricomycetes</taxon>
        <taxon>Agaricomycetidae</taxon>
        <taxon>Agaricales</taxon>
        <taxon>Pleurotineae</taxon>
        <taxon>Pleurotaceae</taxon>
        <taxon>Hohenbuehelia</taxon>
    </lineage>
</organism>
<comment type="caution">
    <text evidence="1">The sequence shown here is derived from an EMBL/GenBank/DDBJ whole genome shotgun (WGS) entry which is preliminary data.</text>
</comment>
<proteinExistence type="predicted"/>
<gene>
    <name evidence="1" type="ORF">HGRIS_005498</name>
</gene>
<dbReference type="EMBL" id="JASNQZ010000001">
    <property type="protein sequence ID" value="KAL0960455.1"/>
    <property type="molecule type" value="Genomic_DNA"/>
</dbReference>
<name>A0ABR3JX06_9AGAR</name>
<reference evidence="2" key="1">
    <citation type="submission" date="2024-06" db="EMBL/GenBank/DDBJ databases">
        <title>Multi-omics analyses provide insights into the biosynthesis of the anticancer antibiotic pleurotin in Hohenbuehelia grisea.</title>
        <authorList>
            <person name="Weaver J.A."/>
            <person name="Alberti F."/>
        </authorList>
    </citation>
    <scope>NUCLEOTIDE SEQUENCE [LARGE SCALE GENOMIC DNA]</scope>
    <source>
        <strain evidence="2">T-177</strain>
    </source>
</reference>
<keyword evidence="2" id="KW-1185">Reference proteome</keyword>
<accession>A0ABR3JX06</accession>
<protein>
    <submittedName>
        <fullName evidence="1">Uncharacterized protein</fullName>
    </submittedName>
</protein>
<evidence type="ECO:0000313" key="2">
    <source>
        <dbReference type="Proteomes" id="UP001556367"/>
    </source>
</evidence>